<evidence type="ECO:0000256" key="7">
    <source>
        <dbReference type="ARBA" id="ARBA00023273"/>
    </source>
</evidence>
<evidence type="ECO:0000256" key="8">
    <source>
        <dbReference type="SAM" id="Coils"/>
    </source>
</evidence>
<dbReference type="AlphaFoldDB" id="A0A3L8DI64"/>
<evidence type="ECO:0000256" key="2">
    <source>
        <dbReference type="ARBA" id="ARBA00022490"/>
    </source>
</evidence>
<dbReference type="SMART" id="SM00320">
    <property type="entry name" value="WD40"/>
    <property type="match status" value="2"/>
</dbReference>
<keyword evidence="4" id="KW-0677">Repeat</keyword>
<organism evidence="9">
    <name type="scientific">Ooceraea biroi</name>
    <name type="common">Clonal raider ant</name>
    <name type="synonym">Cerapachys biroi</name>
    <dbReference type="NCBI Taxonomy" id="2015173"/>
    <lineage>
        <taxon>Eukaryota</taxon>
        <taxon>Metazoa</taxon>
        <taxon>Ecdysozoa</taxon>
        <taxon>Arthropoda</taxon>
        <taxon>Hexapoda</taxon>
        <taxon>Insecta</taxon>
        <taxon>Pterygota</taxon>
        <taxon>Neoptera</taxon>
        <taxon>Endopterygota</taxon>
        <taxon>Hymenoptera</taxon>
        <taxon>Apocrita</taxon>
        <taxon>Aculeata</taxon>
        <taxon>Formicoidea</taxon>
        <taxon>Formicidae</taxon>
        <taxon>Dorylinae</taxon>
        <taxon>Ooceraea</taxon>
    </lineage>
</organism>
<name>A0A3L8DI64_OOCBI</name>
<dbReference type="Pfam" id="PF00400">
    <property type="entry name" value="WD40"/>
    <property type="match status" value="1"/>
</dbReference>
<evidence type="ECO:0000256" key="1">
    <source>
        <dbReference type="ARBA" id="ARBA00004430"/>
    </source>
</evidence>
<keyword evidence="6" id="KW-0206">Cytoskeleton</keyword>
<comment type="subcellular location">
    <subcellularLocation>
        <location evidence="1">Cytoplasm</location>
        <location evidence="1">Cytoskeleton</location>
        <location evidence="1">Cilium axoneme</location>
    </subcellularLocation>
</comment>
<dbReference type="InterPro" id="IPR001680">
    <property type="entry name" value="WD40_rpt"/>
</dbReference>
<dbReference type="InterPro" id="IPR036322">
    <property type="entry name" value="WD40_repeat_dom_sf"/>
</dbReference>
<dbReference type="Gene3D" id="2.130.10.10">
    <property type="entry name" value="YVTN repeat-like/Quinoprotein amine dehydrogenase"/>
    <property type="match status" value="1"/>
</dbReference>
<proteinExistence type="predicted"/>
<gene>
    <name evidence="9" type="ORF">DMN91_008412</name>
</gene>
<accession>A0A3L8DI64</accession>
<dbReference type="OrthoDB" id="1935234at2759"/>
<reference evidence="9" key="2">
    <citation type="submission" date="2018-07" db="EMBL/GenBank/DDBJ databases">
        <authorList>
            <person name="Mckenzie S.K."/>
            <person name="Kronauer D.J.C."/>
        </authorList>
    </citation>
    <scope>NUCLEOTIDE SEQUENCE</scope>
    <source>
        <strain evidence="9">Clonal line C1</strain>
    </source>
</reference>
<evidence type="ECO:0000256" key="4">
    <source>
        <dbReference type="ARBA" id="ARBA00022737"/>
    </source>
</evidence>
<sequence length="344" mass="38890">MNAELPQKIFTCHEGAIVDMDNATWGPFIATLGKAGQLHVYNYLEKKLILEHKFNDTGSQIVWFPCHVEATGSTLACAFQSGIVRIITVAISTANFVNNIKGDYVRLIQVMKPHKTAIMAMSSNPSYSLLVTGGEDSTIFSFAITMTETYPVIVPIGFITVPSGVTCLTWKPQYETTLLIGCLQGECVEVTLPNMPRPYTISSYELVECQLKAFKFNSVKSIIRRELIRLNRKRERKEKEAKRRDELMQLVADASEMEIDEESPFDVEEDEEPLPQIYVPEIPNKVLIAQYINHNIIWLSMAGFDAGYMYEYPSPEMTEIIGTEPVRSIIIYDADDTEIRSCLF</sequence>
<evidence type="ECO:0000256" key="5">
    <source>
        <dbReference type="ARBA" id="ARBA00023054"/>
    </source>
</evidence>
<comment type="caution">
    <text evidence="9">The sequence shown here is derived from an EMBL/GenBank/DDBJ whole genome shotgun (WGS) entry which is preliminary data.</text>
</comment>
<dbReference type="EMBL" id="QOIP01000008">
    <property type="protein sequence ID" value="RLU19853.1"/>
    <property type="molecule type" value="Genomic_DNA"/>
</dbReference>
<evidence type="ECO:0008006" key="10">
    <source>
        <dbReference type="Google" id="ProtNLM"/>
    </source>
</evidence>
<keyword evidence="5 8" id="KW-0175">Coiled coil</keyword>
<keyword evidence="2" id="KW-0963">Cytoplasm</keyword>
<dbReference type="PANTHER" id="PTHR14885:SF3">
    <property type="entry name" value="CILIA- AND FLAGELLA-ASSOCIATED PROTEIN 44"/>
    <property type="match status" value="1"/>
</dbReference>
<evidence type="ECO:0000256" key="6">
    <source>
        <dbReference type="ARBA" id="ARBA00023212"/>
    </source>
</evidence>
<evidence type="ECO:0000313" key="9">
    <source>
        <dbReference type="EMBL" id="RLU19853.1"/>
    </source>
</evidence>
<dbReference type="InterPro" id="IPR015943">
    <property type="entry name" value="WD40/YVTN_repeat-like_dom_sf"/>
</dbReference>
<dbReference type="GO" id="GO:0003341">
    <property type="term" value="P:cilium movement"/>
    <property type="evidence" value="ECO:0007669"/>
    <property type="project" value="UniProtKB-ARBA"/>
</dbReference>
<dbReference type="SUPFAM" id="SSF50978">
    <property type="entry name" value="WD40 repeat-like"/>
    <property type="match status" value="1"/>
</dbReference>
<reference evidence="9" key="1">
    <citation type="journal article" date="2018" name="Genome Res.">
        <title>The genomic architecture and molecular evolution of ant odorant receptors.</title>
        <authorList>
            <person name="McKenzie S.K."/>
            <person name="Kronauer D.J.C."/>
        </authorList>
    </citation>
    <scope>NUCLEOTIDE SEQUENCE [LARGE SCALE GENOMIC DNA]</scope>
    <source>
        <strain evidence="9">Clonal line C1</strain>
    </source>
</reference>
<dbReference type="GO" id="GO:0005930">
    <property type="term" value="C:axoneme"/>
    <property type="evidence" value="ECO:0007669"/>
    <property type="project" value="UniProtKB-SubCell"/>
</dbReference>
<dbReference type="Proteomes" id="UP000279307">
    <property type="component" value="Chromosome 8"/>
</dbReference>
<feature type="coiled-coil region" evidence="8">
    <location>
        <begin position="220"/>
        <end position="250"/>
    </location>
</feature>
<keyword evidence="3" id="KW-0853">WD repeat</keyword>
<protein>
    <recommendedName>
        <fullName evidence="10">WD repeat-containing protein</fullName>
    </recommendedName>
</protein>
<dbReference type="PANTHER" id="PTHR14885">
    <property type="entry name" value="CILIA- AND FLAGELLA-ASSOCIATED PROTEIN 43-RELATED"/>
    <property type="match status" value="1"/>
</dbReference>
<evidence type="ECO:0000256" key="3">
    <source>
        <dbReference type="ARBA" id="ARBA00022574"/>
    </source>
</evidence>
<keyword evidence="7" id="KW-0966">Cell projection</keyword>